<dbReference type="EMBL" id="MUAJ01000008">
    <property type="protein sequence ID" value="OOR12569.1"/>
    <property type="molecule type" value="Genomic_DNA"/>
</dbReference>
<name>A0A1S9TS70_BACCE</name>
<dbReference type="RefSeq" id="WP_078204757.1">
    <property type="nucleotide sequence ID" value="NZ_MUAJ01000008.1"/>
</dbReference>
<organism evidence="1 2">
    <name type="scientific">Bacillus cereus</name>
    <dbReference type="NCBI Taxonomy" id="1396"/>
    <lineage>
        <taxon>Bacteria</taxon>
        <taxon>Bacillati</taxon>
        <taxon>Bacillota</taxon>
        <taxon>Bacilli</taxon>
        <taxon>Bacillales</taxon>
        <taxon>Bacillaceae</taxon>
        <taxon>Bacillus</taxon>
        <taxon>Bacillus cereus group</taxon>
    </lineage>
</organism>
<evidence type="ECO:0008006" key="3">
    <source>
        <dbReference type="Google" id="ProtNLM"/>
    </source>
</evidence>
<sequence length="122" mass="13909">MLETITLTNPETQETKEVKVNPNLTAWTLFNLEKEGIISKSFLSTLLTTGNERSMDLLDSIRVVYASYRQANPNDYLDFESFMKQYEVDMTEALEIFGTVLGKQKDKNKMAQGFKQKAGKKA</sequence>
<proteinExistence type="predicted"/>
<gene>
    <name evidence="1" type="ORF">BW897_12780</name>
</gene>
<comment type="caution">
    <text evidence="1">The sequence shown here is derived from an EMBL/GenBank/DDBJ whole genome shotgun (WGS) entry which is preliminary data.</text>
</comment>
<evidence type="ECO:0000313" key="2">
    <source>
        <dbReference type="Proteomes" id="UP000190906"/>
    </source>
</evidence>
<protein>
    <recommendedName>
        <fullName evidence="3">Phage protein</fullName>
    </recommendedName>
</protein>
<dbReference type="Proteomes" id="UP000190906">
    <property type="component" value="Unassembled WGS sequence"/>
</dbReference>
<dbReference type="AlphaFoldDB" id="A0A1S9TS70"/>
<accession>A0A1S9TS70</accession>
<evidence type="ECO:0000313" key="1">
    <source>
        <dbReference type="EMBL" id="OOR12569.1"/>
    </source>
</evidence>
<reference evidence="1 2" key="1">
    <citation type="submission" date="2017-01" db="EMBL/GenBank/DDBJ databases">
        <title>Bacillus cereus isolates.</title>
        <authorList>
            <person name="Beno S.M."/>
        </authorList>
    </citation>
    <scope>NUCLEOTIDE SEQUENCE [LARGE SCALE GENOMIC DNA]</scope>
    <source>
        <strain evidence="1 2">FSL H8-0485</strain>
    </source>
</reference>